<dbReference type="SMART" id="SM00387">
    <property type="entry name" value="HATPase_c"/>
    <property type="match status" value="1"/>
</dbReference>
<gene>
    <name evidence="4" type="ORF">LNV07_19305</name>
</gene>
<dbReference type="Gene3D" id="2.10.70.100">
    <property type="match status" value="1"/>
</dbReference>
<comment type="caution">
    <text evidence="4">The sequence shown here is derived from an EMBL/GenBank/DDBJ whole genome shotgun (WGS) entry which is preliminary data.</text>
</comment>
<dbReference type="InterPro" id="IPR000700">
    <property type="entry name" value="PAS-assoc_C"/>
</dbReference>
<dbReference type="Pfam" id="PF02518">
    <property type="entry name" value="HATPase_c"/>
    <property type="match status" value="1"/>
</dbReference>
<dbReference type="PANTHER" id="PTHR43065">
    <property type="entry name" value="SENSOR HISTIDINE KINASE"/>
    <property type="match status" value="1"/>
</dbReference>
<dbReference type="EMBL" id="JAJIRN010000009">
    <property type="protein sequence ID" value="MCV2370232.1"/>
    <property type="molecule type" value="Genomic_DNA"/>
</dbReference>
<sequence>NLKVIWSAQTYAIFDLDPDKFQASHSAFLEFVDPLDRAKVDAAFSNSFENSAINSVEHRIVTAKGLSKQVEERWRIERDDQGTPLRAVGTCQDISERKQAEHELETSRALIDSIIDGSPSAIFALDIEGRFLFVNRMFEQIFGVHRSALLGKTRSEGLGGLMPADIAEEHFKNDQAVVASGLPYEVEERNEEADGTHFYATQKHALRDAVGRVFGVAGSSLDITARKRIDQALLSALGEKEALLKEVHHRVKNNLQVIASLLRMESRRSTVPEAIDVLKAMQGRILVMAQLHESLYRTGTFAAVDLGAYLGQVATQSFQAQRPAGNQLQLKLDMGSVPVGMDQSIACALLLNELISNCLKHGFPDGRSGEVRVALQPAGPALDRSDNLWCLRVSDTGVGLSPDFEDRRQASLGMQLAEDLSRQVGGRLEIQSETGAGADFSVLFEALAPVRLVMPK</sequence>
<feature type="domain" description="PAC" evidence="3">
    <location>
        <begin position="184"/>
        <end position="235"/>
    </location>
</feature>
<dbReference type="InterPro" id="IPR001610">
    <property type="entry name" value="PAC"/>
</dbReference>
<dbReference type="InterPro" id="IPR003594">
    <property type="entry name" value="HATPase_dom"/>
</dbReference>
<dbReference type="InterPro" id="IPR036890">
    <property type="entry name" value="HATPase_C_sf"/>
</dbReference>
<dbReference type="SMART" id="SM00086">
    <property type="entry name" value="PAC"/>
    <property type="match status" value="1"/>
</dbReference>
<feature type="domain" description="Histidine kinase" evidence="1">
    <location>
        <begin position="246"/>
        <end position="448"/>
    </location>
</feature>
<dbReference type="SUPFAM" id="SSF55874">
    <property type="entry name" value="ATPase domain of HSP90 chaperone/DNA topoisomerase II/histidine kinase"/>
    <property type="match status" value="1"/>
</dbReference>
<dbReference type="InterPro" id="IPR000014">
    <property type="entry name" value="PAS"/>
</dbReference>
<name>A0ABT2YJJ8_9BURK</name>
<dbReference type="CDD" id="cd00130">
    <property type="entry name" value="PAS"/>
    <property type="match status" value="1"/>
</dbReference>
<dbReference type="RefSeq" id="WP_263572825.1">
    <property type="nucleotide sequence ID" value="NZ_JAJIRN010000009.1"/>
</dbReference>
<dbReference type="InterPro" id="IPR013655">
    <property type="entry name" value="PAS_fold_3"/>
</dbReference>
<dbReference type="InterPro" id="IPR035965">
    <property type="entry name" value="PAS-like_dom_sf"/>
</dbReference>
<dbReference type="PANTHER" id="PTHR43065:SF23">
    <property type="entry name" value="SENSOR HISTIDINE KINASE PDTAS"/>
    <property type="match status" value="1"/>
</dbReference>
<evidence type="ECO:0000259" key="1">
    <source>
        <dbReference type="PROSITE" id="PS50109"/>
    </source>
</evidence>
<keyword evidence="5" id="KW-1185">Reference proteome</keyword>
<dbReference type="Pfam" id="PF07568">
    <property type="entry name" value="HisKA_2"/>
    <property type="match status" value="1"/>
</dbReference>
<evidence type="ECO:0000259" key="2">
    <source>
        <dbReference type="PROSITE" id="PS50112"/>
    </source>
</evidence>
<dbReference type="SMART" id="SM00091">
    <property type="entry name" value="PAS"/>
    <property type="match status" value="1"/>
</dbReference>
<dbReference type="InterPro" id="IPR005467">
    <property type="entry name" value="His_kinase_dom"/>
</dbReference>
<dbReference type="Proteomes" id="UP001209701">
    <property type="component" value="Unassembled WGS sequence"/>
</dbReference>
<reference evidence="4 5" key="1">
    <citation type="submission" date="2021-11" db="EMBL/GenBank/DDBJ databases">
        <authorList>
            <person name="Liang Q."/>
            <person name="Mou H."/>
            <person name="Liu Z."/>
        </authorList>
    </citation>
    <scope>NUCLEOTIDE SEQUENCE [LARGE SCALE GENOMIC DNA]</scope>
    <source>
        <strain evidence="4 5">CHU3</strain>
    </source>
</reference>
<feature type="non-terminal residue" evidence="4">
    <location>
        <position position="1"/>
    </location>
</feature>
<organism evidence="4 5">
    <name type="scientific">Roseateles oligotrophus</name>
    <dbReference type="NCBI Taxonomy" id="1769250"/>
    <lineage>
        <taxon>Bacteria</taxon>
        <taxon>Pseudomonadati</taxon>
        <taxon>Pseudomonadota</taxon>
        <taxon>Betaproteobacteria</taxon>
        <taxon>Burkholderiales</taxon>
        <taxon>Sphaerotilaceae</taxon>
        <taxon>Roseateles</taxon>
    </lineage>
</organism>
<evidence type="ECO:0000259" key="3">
    <source>
        <dbReference type="PROSITE" id="PS50113"/>
    </source>
</evidence>
<dbReference type="PROSITE" id="PS50113">
    <property type="entry name" value="PAC"/>
    <property type="match status" value="2"/>
</dbReference>
<evidence type="ECO:0000313" key="5">
    <source>
        <dbReference type="Proteomes" id="UP001209701"/>
    </source>
</evidence>
<dbReference type="Gene3D" id="3.30.565.10">
    <property type="entry name" value="Histidine kinase-like ATPase, C-terminal domain"/>
    <property type="match status" value="1"/>
</dbReference>
<dbReference type="SUPFAM" id="SSF55785">
    <property type="entry name" value="PYP-like sensor domain (PAS domain)"/>
    <property type="match status" value="2"/>
</dbReference>
<dbReference type="Gene3D" id="3.30.450.20">
    <property type="entry name" value="PAS domain"/>
    <property type="match status" value="2"/>
</dbReference>
<dbReference type="PROSITE" id="PS50109">
    <property type="entry name" value="HIS_KIN"/>
    <property type="match status" value="1"/>
</dbReference>
<feature type="domain" description="PAC" evidence="3">
    <location>
        <begin position="54"/>
        <end position="106"/>
    </location>
</feature>
<proteinExistence type="predicted"/>
<dbReference type="PROSITE" id="PS50112">
    <property type="entry name" value="PAS"/>
    <property type="match status" value="1"/>
</dbReference>
<evidence type="ECO:0000313" key="4">
    <source>
        <dbReference type="EMBL" id="MCV2370232.1"/>
    </source>
</evidence>
<dbReference type="InterPro" id="IPR011495">
    <property type="entry name" value="Sig_transdc_His_kin_sub2_dim/P"/>
</dbReference>
<dbReference type="NCBIfam" id="TIGR00229">
    <property type="entry name" value="sensory_box"/>
    <property type="match status" value="2"/>
</dbReference>
<protein>
    <submittedName>
        <fullName evidence="4">PAS domain S-box protein</fullName>
    </submittedName>
</protein>
<dbReference type="InterPro" id="IPR013656">
    <property type="entry name" value="PAS_4"/>
</dbReference>
<accession>A0ABT2YJJ8</accession>
<feature type="domain" description="PAS" evidence="2">
    <location>
        <begin position="107"/>
        <end position="153"/>
    </location>
</feature>
<dbReference type="Pfam" id="PF08448">
    <property type="entry name" value="PAS_4"/>
    <property type="match status" value="1"/>
</dbReference>
<dbReference type="Pfam" id="PF08447">
    <property type="entry name" value="PAS_3"/>
    <property type="match status" value="1"/>
</dbReference>